<feature type="region of interest" description="Disordered" evidence="1">
    <location>
        <begin position="16"/>
        <end position="47"/>
    </location>
</feature>
<dbReference type="InterPro" id="IPR050570">
    <property type="entry name" value="Cell_wall_metabolism_enzyme"/>
</dbReference>
<accession>A0ABP6Z2B1</accession>
<dbReference type="EMBL" id="BAABDQ010000030">
    <property type="protein sequence ID" value="GAA3595604.1"/>
    <property type="molecule type" value="Genomic_DNA"/>
</dbReference>
<reference evidence="5" key="1">
    <citation type="journal article" date="2019" name="Int. J. Syst. Evol. Microbiol.">
        <title>The Global Catalogue of Microorganisms (GCM) 10K type strain sequencing project: providing services to taxonomists for standard genome sequencing and annotation.</title>
        <authorList>
            <consortium name="The Broad Institute Genomics Platform"/>
            <consortium name="The Broad Institute Genome Sequencing Center for Infectious Disease"/>
            <person name="Wu L."/>
            <person name="Ma J."/>
        </authorList>
    </citation>
    <scope>NUCLEOTIDE SEQUENCE [LARGE SCALE GENOMIC DNA]</scope>
    <source>
        <strain evidence="5">JCM 17326</strain>
    </source>
</reference>
<evidence type="ECO:0000313" key="5">
    <source>
        <dbReference type="Proteomes" id="UP001500630"/>
    </source>
</evidence>
<keyword evidence="5" id="KW-1185">Reference proteome</keyword>
<sequence length="319" mass="32047">MGFVLMCGLVAGQAASAAPTPAPSATPTSTATSAPDQNDPADTVKPPAVTTLAAPSFQLPFPCGQSWTGNSSGSSAHKSYEIDFNRGSSASADLGDTVSAAAAGTVTISAHQGSTNGFGNLVKIDHGGGWTTYYAHLNARSVAAGARVTQGQKVGTVGNTSKPGNNISPHLHFEVREGTGYPGNVRKAVFNGTTFGYPNQTLTSKNGCGGATNPHTAASVCGSGYKVIDSAALGSAGTAYLLFNSASGNNCVATIKKTSLGKATAASAYLEVEGKTRATDSGSFTYYAGPIRAAASGKCVKWGGKAGTSVYNSPFEHCG</sequence>
<dbReference type="InterPro" id="IPR011055">
    <property type="entry name" value="Dup_hybrid_motif"/>
</dbReference>
<dbReference type="Gene3D" id="2.70.70.10">
    <property type="entry name" value="Glucose Permease (Domain IIA)"/>
    <property type="match status" value="1"/>
</dbReference>
<feature type="compositionally biased region" description="Low complexity" evidence="1">
    <location>
        <begin position="16"/>
        <end position="35"/>
    </location>
</feature>
<feature type="signal peptide" evidence="2">
    <location>
        <begin position="1"/>
        <end position="17"/>
    </location>
</feature>
<evidence type="ECO:0000313" key="4">
    <source>
        <dbReference type="EMBL" id="GAA3595604.1"/>
    </source>
</evidence>
<dbReference type="RefSeq" id="WP_345572465.1">
    <property type="nucleotide sequence ID" value="NZ_BAABDQ010000030.1"/>
</dbReference>
<dbReference type="PANTHER" id="PTHR21666">
    <property type="entry name" value="PEPTIDASE-RELATED"/>
    <property type="match status" value="1"/>
</dbReference>
<evidence type="ECO:0000256" key="1">
    <source>
        <dbReference type="SAM" id="MobiDB-lite"/>
    </source>
</evidence>
<dbReference type="InterPro" id="IPR016047">
    <property type="entry name" value="M23ase_b-sheet_dom"/>
</dbReference>
<keyword evidence="2" id="KW-0732">Signal</keyword>
<name>A0ABP6Z2B1_9ACTN</name>
<dbReference type="Proteomes" id="UP001500630">
    <property type="component" value="Unassembled WGS sequence"/>
</dbReference>
<proteinExistence type="predicted"/>
<dbReference type="SUPFAM" id="SSF51261">
    <property type="entry name" value="Duplicated hybrid motif"/>
    <property type="match status" value="1"/>
</dbReference>
<feature type="chain" id="PRO_5047398207" evidence="2">
    <location>
        <begin position="18"/>
        <end position="319"/>
    </location>
</feature>
<evidence type="ECO:0000259" key="3">
    <source>
        <dbReference type="Pfam" id="PF01551"/>
    </source>
</evidence>
<dbReference type="Pfam" id="PF01551">
    <property type="entry name" value="Peptidase_M23"/>
    <property type="match status" value="1"/>
</dbReference>
<gene>
    <name evidence="4" type="ORF">GCM10022419_093630</name>
</gene>
<protein>
    <submittedName>
        <fullName evidence="4">M23 family metallopeptidase</fullName>
    </submittedName>
</protein>
<dbReference type="PANTHER" id="PTHR21666:SF270">
    <property type="entry name" value="MUREIN HYDROLASE ACTIVATOR ENVC"/>
    <property type="match status" value="1"/>
</dbReference>
<organism evidence="4 5">
    <name type="scientific">Nonomuraea rosea</name>
    <dbReference type="NCBI Taxonomy" id="638574"/>
    <lineage>
        <taxon>Bacteria</taxon>
        <taxon>Bacillati</taxon>
        <taxon>Actinomycetota</taxon>
        <taxon>Actinomycetes</taxon>
        <taxon>Streptosporangiales</taxon>
        <taxon>Streptosporangiaceae</taxon>
        <taxon>Nonomuraea</taxon>
    </lineage>
</organism>
<feature type="domain" description="M23ase beta-sheet core" evidence="3">
    <location>
        <begin position="84"/>
        <end position="178"/>
    </location>
</feature>
<dbReference type="CDD" id="cd12797">
    <property type="entry name" value="M23_peptidase"/>
    <property type="match status" value="1"/>
</dbReference>
<comment type="caution">
    <text evidence="4">The sequence shown here is derived from an EMBL/GenBank/DDBJ whole genome shotgun (WGS) entry which is preliminary data.</text>
</comment>
<evidence type="ECO:0000256" key="2">
    <source>
        <dbReference type="SAM" id="SignalP"/>
    </source>
</evidence>